<dbReference type="Proteomes" id="UP001642464">
    <property type="component" value="Unassembled WGS sequence"/>
</dbReference>
<sequence length="835" mass="89748">MAANASTLEQELYSTVGDKQVFLVRLRQLRSEVRLVEASLEALQQKEDWLTRELAKRSSAREDLPSVDDFLEGKASAEGTRFFELEDPAEDGDQDEHSQADDWERLLDAMGVARCGSCGTRLPLDMAAIEQHSKECPASPTRAMGGPALLATPEPPDEDLMGRCSHCLDLTSGGSKAVLKRENLIGASPIDGKEKVMFEEIKEFEENQKLKGPEIAPELVSRFLRAFPKETAPGPWGLRIVYLKEACVAGGSEALMTQLTAVVSLLSQGRAPAFVASVLARAGLVALPKPNGGVRPIVVGEILRRLAGKYLMSLVREDAQSYFWPVQVGVAVPGGAEKAIHTVRAWRRRHWNSPHKVALKLDFSNVFNTVSRAVVLSAVSDLFAFLEPVGNVVLPTPHPAAICRLDLRNTGLDLAVHYLDDGILAGDVAVVSQALRLVEARAANIGLILNLAKSELVAVGAVDIAALHCHFPDSLLRDTGGASKVQRNFELLGAAIGNDAFVRAYTAERAARAGDLFDSLGEMEDPQTMALDMFDGMLRRSFGDFTGLHLTAEQWIQASLGLAQGGLGLRSTSRHAAATFLASRASTLTSAAELDGGFSIDEAKACPDVCAALAAFNTHLPPSQAIALDAALAHKQKALSTMLDSAAWDTQLAQSAIAGRTTLLSEASIGGRAFLNALPSGRMQMEPVAFLSELRVRLQVPDATSDTWCPLRDAVLDHHSHHAGTHTAAPRGDPRTGESVCTAAAAETHARHKELHLRTAQACEQQGVKFVPMVAECTGAWDPSTLKVLKFVAHAVAAKIGEEPAACYNQLLQELGATIRSFRARAALRRRFEAT</sequence>
<dbReference type="EMBL" id="CAXAMM010010458">
    <property type="protein sequence ID" value="CAK9023427.1"/>
    <property type="molecule type" value="Genomic_DNA"/>
</dbReference>
<gene>
    <name evidence="1" type="ORF">SCF082_LOCUS16203</name>
</gene>
<evidence type="ECO:0000313" key="1">
    <source>
        <dbReference type="EMBL" id="CAK9023427.1"/>
    </source>
</evidence>
<keyword evidence="2" id="KW-1185">Reference proteome</keyword>
<protein>
    <submittedName>
        <fullName evidence="1">132 kDa protein</fullName>
    </submittedName>
</protein>
<organism evidence="1 2">
    <name type="scientific">Durusdinium trenchii</name>
    <dbReference type="NCBI Taxonomy" id="1381693"/>
    <lineage>
        <taxon>Eukaryota</taxon>
        <taxon>Sar</taxon>
        <taxon>Alveolata</taxon>
        <taxon>Dinophyceae</taxon>
        <taxon>Suessiales</taxon>
        <taxon>Symbiodiniaceae</taxon>
        <taxon>Durusdinium</taxon>
    </lineage>
</organism>
<name>A0ABP0K9E3_9DINO</name>
<evidence type="ECO:0000313" key="2">
    <source>
        <dbReference type="Proteomes" id="UP001642464"/>
    </source>
</evidence>
<comment type="caution">
    <text evidence="1">The sequence shown here is derived from an EMBL/GenBank/DDBJ whole genome shotgun (WGS) entry which is preliminary data.</text>
</comment>
<accession>A0ABP0K9E3</accession>
<reference evidence="1 2" key="1">
    <citation type="submission" date="2024-02" db="EMBL/GenBank/DDBJ databases">
        <authorList>
            <person name="Chen Y."/>
            <person name="Shah S."/>
            <person name="Dougan E. K."/>
            <person name="Thang M."/>
            <person name="Chan C."/>
        </authorList>
    </citation>
    <scope>NUCLEOTIDE SEQUENCE [LARGE SCALE GENOMIC DNA]</scope>
</reference>
<proteinExistence type="predicted"/>